<dbReference type="AlphaFoldDB" id="A0A2H0KK19"/>
<keyword evidence="2 5" id="KW-0808">Transferase</keyword>
<comment type="caution">
    <text evidence="5">The sequence shown here is derived from an EMBL/GenBank/DDBJ whole genome shotgun (WGS) entry which is preliminary data.</text>
</comment>
<dbReference type="InterPro" id="IPR013216">
    <property type="entry name" value="Methyltransf_11"/>
</dbReference>
<dbReference type="InterPro" id="IPR029063">
    <property type="entry name" value="SAM-dependent_MTases_sf"/>
</dbReference>
<dbReference type="Pfam" id="PF08241">
    <property type="entry name" value="Methyltransf_11"/>
    <property type="match status" value="1"/>
</dbReference>
<protein>
    <submittedName>
        <fullName evidence="5">Methyltransferase type 11</fullName>
    </submittedName>
</protein>
<evidence type="ECO:0000313" key="5">
    <source>
        <dbReference type="EMBL" id="PIQ71607.1"/>
    </source>
</evidence>
<dbReference type="GO" id="GO:0008757">
    <property type="term" value="F:S-adenosylmethionine-dependent methyltransferase activity"/>
    <property type="evidence" value="ECO:0007669"/>
    <property type="project" value="InterPro"/>
</dbReference>
<dbReference type="CDD" id="cd02440">
    <property type="entry name" value="AdoMet_MTases"/>
    <property type="match status" value="1"/>
</dbReference>
<sequence length="246" mass="29050">MRIDLYEDMYKTEDTHWWHKAKRRFVGFLISRYIKKENITILDVGCGTGKNMEELSKKGKVWGVDISREALLFCKKRNLLNVKEGDAEHLPFQKGSFDVVCMLDVLEHVDDGISVAEVVRVLKSGGYIIVTVPAFSWLWSRWDEALHHKRRYTREKVEEILTKHGFVVLRNTYIHSFLVVPSFIIRKLKQLQSKSYTSDFQINNTFLNSCLFFISELEQMWINRYDMPFGMSVLCIAQKKQYEYRS</sequence>
<dbReference type="PANTHER" id="PTHR43464:SF19">
    <property type="entry name" value="UBIQUINONE BIOSYNTHESIS O-METHYLTRANSFERASE, MITOCHONDRIAL"/>
    <property type="match status" value="1"/>
</dbReference>
<evidence type="ECO:0000256" key="3">
    <source>
        <dbReference type="ARBA" id="ARBA00022691"/>
    </source>
</evidence>
<accession>A0A2H0KK19</accession>
<dbReference type="EMBL" id="PCVK01000072">
    <property type="protein sequence ID" value="PIQ71607.1"/>
    <property type="molecule type" value="Genomic_DNA"/>
</dbReference>
<gene>
    <name evidence="5" type="ORF">COV87_02455</name>
</gene>
<proteinExistence type="predicted"/>
<organism evidence="5 6">
    <name type="scientific">Candidatus Roizmanbacteria bacterium CG11_big_fil_rev_8_21_14_0_20_37_16</name>
    <dbReference type="NCBI Taxonomy" id="1974857"/>
    <lineage>
        <taxon>Bacteria</taxon>
        <taxon>Candidatus Roizmaniibacteriota</taxon>
    </lineage>
</organism>
<name>A0A2H0KK19_9BACT</name>
<evidence type="ECO:0000256" key="1">
    <source>
        <dbReference type="ARBA" id="ARBA00022603"/>
    </source>
</evidence>
<dbReference type="Proteomes" id="UP000229497">
    <property type="component" value="Unassembled WGS sequence"/>
</dbReference>
<dbReference type="GO" id="GO:0032259">
    <property type="term" value="P:methylation"/>
    <property type="evidence" value="ECO:0007669"/>
    <property type="project" value="UniProtKB-KW"/>
</dbReference>
<dbReference type="PANTHER" id="PTHR43464">
    <property type="entry name" value="METHYLTRANSFERASE"/>
    <property type="match status" value="1"/>
</dbReference>
<dbReference type="Gene3D" id="3.40.50.150">
    <property type="entry name" value="Vaccinia Virus protein VP39"/>
    <property type="match status" value="1"/>
</dbReference>
<dbReference type="SUPFAM" id="SSF53335">
    <property type="entry name" value="S-adenosyl-L-methionine-dependent methyltransferases"/>
    <property type="match status" value="1"/>
</dbReference>
<feature type="domain" description="Methyltransferase type 11" evidence="4">
    <location>
        <begin position="42"/>
        <end position="130"/>
    </location>
</feature>
<evidence type="ECO:0000259" key="4">
    <source>
        <dbReference type="Pfam" id="PF08241"/>
    </source>
</evidence>
<keyword evidence="3" id="KW-0949">S-adenosyl-L-methionine</keyword>
<evidence type="ECO:0000256" key="2">
    <source>
        <dbReference type="ARBA" id="ARBA00022679"/>
    </source>
</evidence>
<keyword evidence="1 5" id="KW-0489">Methyltransferase</keyword>
<reference evidence="5 6" key="1">
    <citation type="submission" date="2017-09" db="EMBL/GenBank/DDBJ databases">
        <title>Depth-based differentiation of microbial function through sediment-hosted aquifers and enrichment of novel symbionts in the deep terrestrial subsurface.</title>
        <authorList>
            <person name="Probst A.J."/>
            <person name="Ladd B."/>
            <person name="Jarett J.K."/>
            <person name="Geller-Mcgrath D.E."/>
            <person name="Sieber C.M."/>
            <person name="Emerson J.B."/>
            <person name="Anantharaman K."/>
            <person name="Thomas B.C."/>
            <person name="Malmstrom R."/>
            <person name="Stieglmeier M."/>
            <person name="Klingl A."/>
            <person name="Woyke T."/>
            <person name="Ryan C.M."/>
            <person name="Banfield J.F."/>
        </authorList>
    </citation>
    <scope>NUCLEOTIDE SEQUENCE [LARGE SCALE GENOMIC DNA]</scope>
    <source>
        <strain evidence="5">CG11_big_fil_rev_8_21_14_0_20_37_16</strain>
    </source>
</reference>
<evidence type="ECO:0000313" key="6">
    <source>
        <dbReference type="Proteomes" id="UP000229497"/>
    </source>
</evidence>